<dbReference type="Proteomes" id="UP000275408">
    <property type="component" value="Unassembled WGS sequence"/>
</dbReference>
<keyword evidence="2" id="KW-1185">Reference proteome</keyword>
<dbReference type="EMBL" id="RCHS01003579">
    <property type="protein sequence ID" value="RMX40752.1"/>
    <property type="molecule type" value="Genomic_DNA"/>
</dbReference>
<name>A0A3M6TH64_POCDA</name>
<comment type="caution">
    <text evidence="1">The sequence shown here is derived from an EMBL/GenBank/DDBJ whole genome shotgun (WGS) entry which is preliminary data.</text>
</comment>
<accession>A0A3M6TH64</accession>
<evidence type="ECO:0000313" key="2">
    <source>
        <dbReference type="Proteomes" id="UP000275408"/>
    </source>
</evidence>
<protein>
    <submittedName>
        <fullName evidence="1">Uncharacterized protein</fullName>
    </submittedName>
</protein>
<dbReference type="AlphaFoldDB" id="A0A3M6TH64"/>
<organism evidence="1 2">
    <name type="scientific">Pocillopora damicornis</name>
    <name type="common">Cauliflower coral</name>
    <name type="synonym">Millepora damicornis</name>
    <dbReference type="NCBI Taxonomy" id="46731"/>
    <lineage>
        <taxon>Eukaryota</taxon>
        <taxon>Metazoa</taxon>
        <taxon>Cnidaria</taxon>
        <taxon>Anthozoa</taxon>
        <taxon>Hexacorallia</taxon>
        <taxon>Scleractinia</taxon>
        <taxon>Astrocoeniina</taxon>
        <taxon>Pocilloporidae</taxon>
        <taxon>Pocillopora</taxon>
    </lineage>
</organism>
<gene>
    <name evidence="1" type="ORF">pdam_00024303</name>
</gene>
<evidence type="ECO:0000313" key="1">
    <source>
        <dbReference type="EMBL" id="RMX40752.1"/>
    </source>
</evidence>
<sequence>MEHQMERQSAEMKLQEEELKRRIAILVAKGEIEKAKVIDDHFEASESSKHSIKSELKLVNTEEASHSYPTTRHAELYTKCDPKNVGTNYPKPALDLKT</sequence>
<proteinExistence type="predicted"/>
<reference evidence="1 2" key="1">
    <citation type="journal article" date="2018" name="Sci. Rep.">
        <title>Comparative analysis of the Pocillopora damicornis genome highlights role of immune system in coral evolution.</title>
        <authorList>
            <person name="Cunning R."/>
            <person name="Bay R.A."/>
            <person name="Gillette P."/>
            <person name="Baker A.C."/>
            <person name="Traylor-Knowles N."/>
        </authorList>
    </citation>
    <scope>NUCLEOTIDE SEQUENCE [LARGE SCALE GENOMIC DNA]</scope>
    <source>
        <strain evidence="1">RSMAS</strain>
        <tissue evidence="1">Whole animal</tissue>
    </source>
</reference>